<evidence type="ECO:0000313" key="4">
    <source>
        <dbReference type="Proteomes" id="UP000289152"/>
    </source>
</evidence>
<proteinExistence type="predicted"/>
<evidence type="ECO:0000313" key="3">
    <source>
        <dbReference type="EMBL" id="RXK42234.1"/>
    </source>
</evidence>
<feature type="compositionally biased region" description="Polar residues" evidence="1">
    <location>
        <begin position="877"/>
        <end position="904"/>
    </location>
</feature>
<feature type="domain" description="BTB" evidence="2">
    <location>
        <begin position="253"/>
        <end position="327"/>
    </location>
</feature>
<accession>A0A4Q1BVQ5</accession>
<protein>
    <recommendedName>
        <fullName evidence="2">BTB domain-containing protein</fullName>
    </recommendedName>
</protein>
<dbReference type="PANTHER" id="PTHR22427:SF7">
    <property type="entry name" value="GH15728P"/>
    <property type="match status" value="1"/>
</dbReference>
<feature type="compositionally biased region" description="Low complexity" evidence="1">
    <location>
        <begin position="805"/>
        <end position="827"/>
    </location>
</feature>
<dbReference type="STRING" id="5217.A0A4Q1BVQ5"/>
<feature type="compositionally biased region" description="Polar residues" evidence="1">
    <location>
        <begin position="652"/>
        <end position="669"/>
    </location>
</feature>
<dbReference type="SUPFAM" id="SSF54695">
    <property type="entry name" value="POZ domain"/>
    <property type="match status" value="1"/>
</dbReference>
<dbReference type="CDD" id="cd18186">
    <property type="entry name" value="BTB_POZ_ZBTB_KLHL-like"/>
    <property type="match status" value="1"/>
</dbReference>
<feature type="compositionally biased region" description="Low complexity" evidence="1">
    <location>
        <begin position="925"/>
        <end position="949"/>
    </location>
</feature>
<evidence type="ECO:0000256" key="1">
    <source>
        <dbReference type="SAM" id="MobiDB-lite"/>
    </source>
</evidence>
<comment type="caution">
    <text evidence="3">The sequence shown here is derived from an EMBL/GenBank/DDBJ whole genome shotgun (WGS) entry which is preliminary data.</text>
</comment>
<dbReference type="Gene3D" id="3.30.710.10">
    <property type="entry name" value="Potassium Channel Kv1.1, Chain A"/>
    <property type="match status" value="1"/>
</dbReference>
<dbReference type="InParanoid" id="A0A4Q1BVQ5"/>
<dbReference type="OrthoDB" id="2130750at2759"/>
<dbReference type="SUPFAM" id="SSF74924">
    <property type="entry name" value="Cap-Gly domain"/>
    <property type="match status" value="1"/>
</dbReference>
<dbReference type="InterPro" id="IPR000210">
    <property type="entry name" value="BTB/POZ_dom"/>
</dbReference>
<keyword evidence="4" id="KW-1185">Reference proteome</keyword>
<feature type="region of interest" description="Disordered" evidence="1">
    <location>
        <begin position="615"/>
        <end position="1095"/>
    </location>
</feature>
<dbReference type="VEuPathDB" id="FungiDB:TREMEDRAFT_12167"/>
<dbReference type="PROSITE" id="PS50097">
    <property type="entry name" value="BTB"/>
    <property type="match status" value="1"/>
</dbReference>
<dbReference type="Pfam" id="PF00651">
    <property type="entry name" value="BTB"/>
    <property type="match status" value="1"/>
</dbReference>
<dbReference type="Gene3D" id="2.30.30.190">
    <property type="entry name" value="CAP Gly-rich-like domain"/>
    <property type="match status" value="1"/>
</dbReference>
<feature type="compositionally biased region" description="Polar residues" evidence="1">
    <location>
        <begin position="914"/>
        <end position="924"/>
    </location>
</feature>
<dbReference type="Proteomes" id="UP000289152">
    <property type="component" value="Unassembled WGS sequence"/>
</dbReference>
<dbReference type="InterPro" id="IPR011333">
    <property type="entry name" value="SKP1/BTB/POZ_sf"/>
</dbReference>
<dbReference type="SMART" id="SM00225">
    <property type="entry name" value="BTB"/>
    <property type="match status" value="1"/>
</dbReference>
<gene>
    <name evidence="3" type="ORF">M231_00592</name>
</gene>
<dbReference type="AlphaFoldDB" id="A0A4Q1BVQ5"/>
<organism evidence="3 4">
    <name type="scientific">Tremella mesenterica</name>
    <name type="common">Jelly fungus</name>
    <dbReference type="NCBI Taxonomy" id="5217"/>
    <lineage>
        <taxon>Eukaryota</taxon>
        <taxon>Fungi</taxon>
        <taxon>Dikarya</taxon>
        <taxon>Basidiomycota</taxon>
        <taxon>Agaricomycotina</taxon>
        <taxon>Tremellomycetes</taxon>
        <taxon>Tremellales</taxon>
        <taxon>Tremellaceae</taxon>
        <taxon>Tremella</taxon>
    </lineage>
</organism>
<feature type="compositionally biased region" description="Low complexity" evidence="1">
    <location>
        <begin position="1062"/>
        <end position="1076"/>
    </location>
</feature>
<feature type="compositionally biased region" description="Polar residues" evidence="1">
    <location>
        <begin position="977"/>
        <end position="1011"/>
    </location>
</feature>
<feature type="compositionally biased region" description="Polar residues" evidence="1">
    <location>
        <begin position="776"/>
        <end position="786"/>
    </location>
</feature>
<name>A0A4Q1BVQ5_TREME</name>
<dbReference type="PANTHER" id="PTHR22427">
    <property type="entry name" value="GH15728P"/>
    <property type="match status" value="1"/>
</dbReference>
<dbReference type="EMBL" id="SDIL01000003">
    <property type="protein sequence ID" value="RXK42234.1"/>
    <property type="molecule type" value="Genomic_DNA"/>
</dbReference>
<evidence type="ECO:0000259" key="2">
    <source>
        <dbReference type="PROSITE" id="PS50097"/>
    </source>
</evidence>
<dbReference type="InterPro" id="IPR036859">
    <property type="entry name" value="CAP-Gly_dom_sf"/>
</dbReference>
<feature type="compositionally biased region" description="Low complexity" evidence="1">
    <location>
        <begin position="681"/>
        <end position="704"/>
    </location>
</feature>
<reference evidence="3 4" key="1">
    <citation type="submission" date="2016-06" db="EMBL/GenBank/DDBJ databases">
        <title>Evolution of pathogenesis and genome organization in the Tremellales.</title>
        <authorList>
            <person name="Cuomo C."/>
            <person name="Litvintseva A."/>
            <person name="Heitman J."/>
            <person name="Chen Y."/>
            <person name="Sun S."/>
            <person name="Springer D."/>
            <person name="Dromer F."/>
            <person name="Young S."/>
            <person name="Zeng Q."/>
            <person name="Chapman S."/>
            <person name="Gujja S."/>
            <person name="Saif S."/>
            <person name="Birren B."/>
        </authorList>
    </citation>
    <scope>NUCLEOTIDE SEQUENCE [LARGE SCALE GENOMIC DNA]</scope>
    <source>
        <strain evidence="3 4">ATCC 28783</strain>
    </source>
</reference>
<sequence length="1270" mass="136842">MPTSSHVSDPPRIPTVEDSVAVSTDIWARDLRALFEHAKDRFGDVSWESEDGGERIWGHKAVIYARAPKAFKEQYFITRSLTRSPSPANGYFLPPLFPSSRPSSPPSSFRRPSTIAATQSSLSVASHASDNTLRAPSTGPDGILRLTHGDTPELFQAQLEWIYTGEGFGNVVEWISAEDETSIPVPSTSSPNPGLGLGLGLGGSLRDSLGRRGGLAERREKMGQDLTYMWRSKLYADVRIHLSPDPISMSDGSDSDSSVDSLSSTAIFTSHRFILASRSPYFASVLLNPSSFRPSTADIHLPTPPFTPAALHFCLGYMYAGHLDFSNRSFDLGTAFQIHRAAAYLQLDTLINEIESRIAWDFCHGLDWEKCHCRKCAARVARVWRFASAPEVAAIRLASRTRAYLIRGWGETWGREVGLLDKSDREAFVRDVTRTINPSNVVSAFKAVLSIRHRIESGIRMRGREASAWVDPLETMIDQVETHVRNVLINQFSVLAEGDELWDLVSGKDFSTDLLELIMREIVAGVGTSQGCVEGPRVYQALVSSILLKVDPDTLEAALSPRSRSRQQVESAREGILAHVRRRWMQVRDAGGFNELDAWALKEISDEISVPVDDLIITSPPPSAKKTPKPPLRSGITRTTSRIQGLSDAASVKTSVSRASHLSKSTVRNGSLDRPTTPPDSASGLKRLRLSSSASTSSAASLAKPGPSRLSQSQEVIAVPPARSPTAVKAGPKVPIGGGRVKATAAKFETGRTSPSPSSKPSPRAPMTGGVKPLLTRTSASKTPASSPGEGLLKATTSSRAPSIASVKTTKTTRSTATTATTVPSKPRVTPRPAVDVRPTRTRVDSQSTIASVRSKIQPVDSPSTTSAAKRAVAQRPQATKPTPSPLSNGRRSPSVMTTVSTRSKAPIPRITTPKINTPKTEPGSSRIRTSSTATTASTRSRISTLTTRDTIPPVPTNLVKPSPPVPKLNPSRLGPPSTTTTSRAFPSRPSHSSQPPTTKTKIRSPSSSTDDGPGAQTPRQSEISHPIIREGSGSSIPSPLMINSKLPPPPPISIRQPRKVSSSSIRSTHTISGSILRPHPASAFDPPKRQDFASAPSALPSIRITEGTTPFSGPGISLHVGIPCIVSLTTKRARFKAQVKYIGTLVGRKGPWVGVETDDLTKYEVSTLPSGAMDGIHYFSLSLPDLSNGMPESERIARQRKIEIIREGLKRSKFSNVGSGSEIRGTNRGRGKRSVSPFIGSNGLGWEGFDNPRALFVRPNEVVFVMGAE</sequence>